<proteinExistence type="predicted"/>
<evidence type="ECO:0000313" key="2">
    <source>
        <dbReference type="EMBL" id="QGQ93844.1"/>
    </source>
</evidence>
<dbReference type="EMBL" id="CP034235">
    <property type="protein sequence ID" value="QGQ93844.1"/>
    <property type="molecule type" value="Genomic_DNA"/>
</dbReference>
<dbReference type="KEGG" id="ppsc:EHS13_02440"/>
<organism evidence="2 3">
    <name type="scientific">Paenibacillus psychroresistens</name>
    <dbReference type="NCBI Taxonomy" id="1778678"/>
    <lineage>
        <taxon>Bacteria</taxon>
        <taxon>Bacillati</taxon>
        <taxon>Bacillota</taxon>
        <taxon>Bacilli</taxon>
        <taxon>Bacillales</taxon>
        <taxon>Paenibacillaceae</taxon>
        <taxon>Paenibacillus</taxon>
    </lineage>
</organism>
<dbReference type="AlphaFoldDB" id="A0A6B8RDN0"/>
<reference evidence="3" key="1">
    <citation type="submission" date="2018-11" db="EMBL/GenBank/DDBJ databases">
        <title>Complete genome sequence of Paenibacillus sp. ML311-T8.</title>
        <authorList>
            <person name="Nam Y.-D."/>
            <person name="Kang J."/>
            <person name="Chung W.-H."/>
            <person name="Park Y.S."/>
        </authorList>
    </citation>
    <scope>NUCLEOTIDE SEQUENCE [LARGE SCALE GENOMIC DNA]</scope>
    <source>
        <strain evidence="3">ML311-T8</strain>
    </source>
</reference>
<feature type="signal peptide" evidence="1">
    <location>
        <begin position="1"/>
        <end position="23"/>
    </location>
</feature>
<keyword evidence="1" id="KW-0732">Signal</keyword>
<dbReference type="Proteomes" id="UP000426246">
    <property type="component" value="Chromosome"/>
</dbReference>
<accession>A0A6B8RDN0</accession>
<feature type="chain" id="PRO_5025453231" evidence="1">
    <location>
        <begin position="24"/>
        <end position="249"/>
    </location>
</feature>
<dbReference type="OrthoDB" id="2661955at2"/>
<dbReference type="RefSeq" id="WP_155698842.1">
    <property type="nucleotide sequence ID" value="NZ_CP034235.1"/>
</dbReference>
<keyword evidence="3" id="KW-1185">Reference proteome</keyword>
<evidence type="ECO:0000256" key="1">
    <source>
        <dbReference type="SAM" id="SignalP"/>
    </source>
</evidence>
<sequence length="249" mass="27098">MKYLAILLIFVAILSACQSNKPAASDEITTSQQPTASIPSTPATLANEIQAGFKEIAPARVIAQSTLPTTYKELANHPIGQKGQIVFYENTGDMVRYAYKAGKAFYPIGDIGEGHYYADISILETRIFGKSLVRIKGVCGANCMMTDYLQIDSSGVSSLMFFGGDAAHIDLDQDGGLEILSRLSGTIPTIKIVKMLGQQLMETNVNEVLNTEKGVLYDNEKKLFTLGVDDQIRGYRLDPSGMFVLEPTP</sequence>
<name>A0A6B8RDN0_9BACL</name>
<gene>
    <name evidence="2" type="ORF">EHS13_02440</name>
</gene>
<protein>
    <submittedName>
        <fullName evidence="2">Uncharacterized protein</fullName>
    </submittedName>
</protein>
<dbReference type="PROSITE" id="PS51257">
    <property type="entry name" value="PROKAR_LIPOPROTEIN"/>
    <property type="match status" value="1"/>
</dbReference>
<evidence type="ECO:0000313" key="3">
    <source>
        <dbReference type="Proteomes" id="UP000426246"/>
    </source>
</evidence>